<dbReference type="AlphaFoldDB" id="A0A0F8Y6V0"/>
<evidence type="ECO:0000313" key="1">
    <source>
        <dbReference type="EMBL" id="KKK77058.1"/>
    </source>
</evidence>
<dbReference type="Gene3D" id="3.20.20.140">
    <property type="entry name" value="Metal-dependent hydrolases"/>
    <property type="match status" value="1"/>
</dbReference>
<dbReference type="GO" id="GO:0035312">
    <property type="term" value="F:5'-3' DNA exonuclease activity"/>
    <property type="evidence" value="ECO:0007669"/>
    <property type="project" value="TreeGrafter"/>
</dbReference>
<accession>A0A0F8Y6V0</accession>
<dbReference type="PANTHER" id="PTHR42924:SF3">
    <property type="entry name" value="POLYMERASE_HISTIDINOL PHOSPHATASE N-TERMINAL DOMAIN-CONTAINING PROTEIN"/>
    <property type="match status" value="1"/>
</dbReference>
<comment type="caution">
    <text evidence="1">The sequence shown here is derived from an EMBL/GenBank/DDBJ whole genome shotgun (WGS) entry which is preliminary data.</text>
</comment>
<sequence length="276" mass="31482">MKLQEVIDKYALLGYRFLMISDHDYLTSQEELNRSDSGGMLLIPGNEISRNGPHLLHVNARSSVKATENRQEVIDRINTDGGLAIVNHPNLYKDFNYCPQHNIDTWQGFAGIEIFNGTSHSLSGSAYATDRWDMVLAERKKIWGFAVDDSHDESEIGRGWVTAYVQDLSAEAIVQSLKKGRFYSSTGVVIKNIEVGSDYIKIETENAKKIVAVVDYNFRIKEVSGKTIRLDFDGTLPETERFQASCHRDGKARYIRFECWGKPEQFAWTQPFFIRE</sequence>
<name>A0A0F8Y6V0_9ZZZZ</name>
<gene>
    <name evidence="1" type="ORF">LCGC14_2857410</name>
</gene>
<dbReference type="PANTHER" id="PTHR42924">
    <property type="entry name" value="EXONUCLEASE"/>
    <property type="match status" value="1"/>
</dbReference>
<proteinExistence type="predicted"/>
<evidence type="ECO:0008006" key="2">
    <source>
        <dbReference type="Google" id="ProtNLM"/>
    </source>
</evidence>
<reference evidence="1" key="1">
    <citation type="journal article" date="2015" name="Nature">
        <title>Complex archaea that bridge the gap between prokaryotes and eukaryotes.</title>
        <authorList>
            <person name="Spang A."/>
            <person name="Saw J.H."/>
            <person name="Jorgensen S.L."/>
            <person name="Zaremba-Niedzwiedzka K."/>
            <person name="Martijn J."/>
            <person name="Lind A.E."/>
            <person name="van Eijk R."/>
            <person name="Schleper C."/>
            <person name="Guy L."/>
            <person name="Ettema T.J."/>
        </authorList>
    </citation>
    <scope>NUCLEOTIDE SEQUENCE</scope>
</reference>
<dbReference type="SUPFAM" id="SSF89550">
    <property type="entry name" value="PHP domain-like"/>
    <property type="match status" value="1"/>
</dbReference>
<organism evidence="1">
    <name type="scientific">marine sediment metagenome</name>
    <dbReference type="NCBI Taxonomy" id="412755"/>
    <lineage>
        <taxon>unclassified sequences</taxon>
        <taxon>metagenomes</taxon>
        <taxon>ecological metagenomes</taxon>
    </lineage>
</organism>
<dbReference type="InterPro" id="IPR016195">
    <property type="entry name" value="Pol/histidinol_Pase-like"/>
</dbReference>
<dbReference type="EMBL" id="LAZR01055136">
    <property type="protein sequence ID" value="KKK77058.1"/>
    <property type="molecule type" value="Genomic_DNA"/>
</dbReference>
<dbReference type="InterPro" id="IPR052018">
    <property type="entry name" value="PHP_domain"/>
</dbReference>
<dbReference type="GO" id="GO:0004534">
    <property type="term" value="F:5'-3' RNA exonuclease activity"/>
    <property type="evidence" value="ECO:0007669"/>
    <property type="project" value="TreeGrafter"/>
</dbReference>
<protein>
    <recommendedName>
        <fullName evidence="2">Polymerase/histidinol phosphatase N-terminal domain-containing protein</fullName>
    </recommendedName>
</protein>